<dbReference type="AlphaFoldDB" id="A0AAP0BEI7"/>
<evidence type="ECO:0008006" key="3">
    <source>
        <dbReference type="Google" id="ProtNLM"/>
    </source>
</evidence>
<proteinExistence type="predicted"/>
<organism evidence="1 2">
    <name type="scientific">Platanthera zijinensis</name>
    <dbReference type="NCBI Taxonomy" id="2320716"/>
    <lineage>
        <taxon>Eukaryota</taxon>
        <taxon>Viridiplantae</taxon>
        <taxon>Streptophyta</taxon>
        <taxon>Embryophyta</taxon>
        <taxon>Tracheophyta</taxon>
        <taxon>Spermatophyta</taxon>
        <taxon>Magnoliopsida</taxon>
        <taxon>Liliopsida</taxon>
        <taxon>Asparagales</taxon>
        <taxon>Orchidaceae</taxon>
        <taxon>Orchidoideae</taxon>
        <taxon>Orchideae</taxon>
        <taxon>Orchidinae</taxon>
        <taxon>Platanthera</taxon>
    </lineage>
</organism>
<sequence length="111" mass="12271">MAAPAIIVPSFVNQRLLNGQVKTKFRVLRPRNRNLKEFTVTAAKLPSGVEMPKVRPKLTEPFLGFTTTAEIWNSRASMIGIVGTFVVELIFHRGILQMIGVDVGKGLNLPL</sequence>
<evidence type="ECO:0000313" key="2">
    <source>
        <dbReference type="Proteomes" id="UP001418222"/>
    </source>
</evidence>
<comment type="caution">
    <text evidence="1">The sequence shown here is derived from an EMBL/GenBank/DDBJ whole genome shotgun (WGS) entry which is preliminary data.</text>
</comment>
<name>A0AAP0BEI7_9ASPA</name>
<dbReference type="EMBL" id="JBBWWQ010000011">
    <property type="protein sequence ID" value="KAK8936290.1"/>
    <property type="molecule type" value="Genomic_DNA"/>
</dbReference>
<evidence type="ECO:0000313" key="1">
    <source>
        <dbReference type="EMBL" id="KAK8936290.1"/>
    </source>
</evidence>
<dbReference type="Proteomes" id="UP001418222">
    <property type="component" value="Unassembled WGS sequence"/>
</dbReference>
<protein>
    <recommendedName>
        <fullName evidence="3">High-light-induced protein</fullName>
    </recommendedName>
</protein>
<dbReference type="SUPFAM" id="SSF103511">
    <property type="entry name" value="Chlorophyll a-b binding protein"/>
    <property type="match status" value="1"/>
</dbReference>
<keyword evidence="2" id="KW-1185">Reference proteome</keyword>
<reference evidence="1 2" key="1">
    <citation type="journal article" date="2022" name="Nat. Plants">
        <title>Genomes of leafy and leafless Platanthera orchids illuminate the evolution of mycoheterotrophy.</title>
        <authorList>
            <person name="Li M.H."/>
            <person name="Liu K.W."/>
            <person name="Li Z."/>
            <person name="Lu H.C."/>
            <person name="Ye Q.L."/>
            <person name="Zhang D."/>
            <person name="Wang J.Y."/>
            <person name="Li Y.F."/>
            <person name="Zhong Z.M."/>
            <person name="Liu X."/>
            <person name="Yu X."/>
            <person name="Liu D.K."/>
            <person name="Tu X.D."/>
            <person name="Liu B."/>
            <person name="Hao Y."/>
            <person name="Liao X.Y."/>
            <person name="Jiang Y.T."/>
            <person name="Sun W.H."/>
            <person name="Chen J."/>
            <person name="Chen Y.Q."/>
            <person name="Ai Y."/>
            <person name="Zhai J.W."/>
            <person name="Wu S.S."/>
            <person name="Zhou Z."/>
            <person name="Hsiao Y.Y."/>
            <person name="Wu W.L."/>
            <person name="Chen Y.Y."/>
            <person name="Lin Y.F."/>
            <person name="Hsu J.L."/>
            <person name="Li C.Y."/>
            <person name="Wang Z.W."/>
            <person name="Zhao X."/>
            <person name="Zhong W.Y."/>
            <person name="Ma X.K."/>
            <person name="Ma L."/>
            <person name="Huang J."/>
            <person name="Chen G.Z."/>
            <person name="Huang M.Z."/>
            <person name="Huang L."/>
            <person name="Peng D.H."/>
            <person name="Luo Y.B."/>
            <person name="Zou S.Q."/>
            <person name="Chen S.P."/>
            <person name="Lan S."/>
            <person name="Tsai W.C."/>
            <person name="Van de Peer Y."/>
            <person name="Liu Z.J."/>
        </authorList>
    </citation>
    <scope>NUCLEOTIDE SEQUENCE [LARGE SCALE GENOMIC DNA]</scope>
    <source>
        <strain evidence="1">Lor287</strain>
    </source>
</reference>
<accession>A0AAP0BEI7</accession>
<gene>
    <name evidence="1" type="ORF">KSP39_PZI013406</name>
</gene>